<proteinExistence type="predicted"/>
<dbReference type="EMBL" id="CAKXZT010000134">
    <property type="protein sequence ID" value="CAH2403576.1"/>
    <property type="molecule type" value="Genomic_DNA"/>
</dbReference>
<dbReference type="Gene3D" id="6.10.250.730">
    <property type="match status" value="1"/>
</dbReference>
<accession>A0ABM9E4K1</accession>
<dbReference type="Pfam" id="PF06169">
    <property type="entry name" value="DUF982"/>
    <property type="match status" value="1"/>
</dbReference>
<protein>
    <recommendedName>
        <fullName evidence="3">DUF982 domain-containing protein</fullName>
    </recommendedName>
</protein>
<dbReference type="Proteomes" id="UP001153050">
    <property type="component" value="Unassembled WGS sequence"/>
</dbReference>
<gene>
    <name evidence="1" type="ORF">MES5069_390064</name>
</gene>
<comment type="caution">
    <text evidence="1">The sequence shown here is derived from an EMBL/GenBank/DDBJ whole genome shotgun (WGS) entry which is preliminary data.</text>
</comment>
<dbReference type="InterPro" id="IPR010385">
    <property type="entry name" value="DUF982"/>
</dbReference>
<organism evidence="1 2">
    <name type="scientific">Mesorhizobium escarrei</name>
    <dbReference type="NCBI Taxonomy" id="666018"/>
    <lineage>
        <taxon>Bacteria</taxon>
        <taxon>Pseudomonadati</taxon>
        <taxon>Pseudomonadota</taxon>
        <taxon>Alphaproteobacteria</taxon>
        <taxon>Hyphomicrobiales</taxon>
        <taxon>Phyllobacteriaceae</taxon>
        <taxon>Mesorhizobium</taxon>
    </lineage>
</organism>
<keyword evidence="2" id="KW-1185">Reference proteome</keyword>
<name>A0ABM9E4K1_9HYPH</name>
<reference evidence="1 2" key="1">
    <citation type="submission" date="2022-03" db="EMBL/GenBank/DDBJ databases">
        <authorList>
            <person name="Brunel B."/>
        </authorList>
    </citation>
    <scope>NUCLEOTIDE SEQUENCE [LARGE SCALE GENOMIC DNA]</scope>
    <source>
        <strain evidence="1">STM5069sample</strain>
    </source>
</reference>
<sequence>MVAIQQGSQIATIYGPSGLGKALAETGRMAAAMAVRFTPLVAVLAAGYGAYKLLQQYSAEAAVAIDSATAALAAQAAPLSEVKSGIGELVSLQGEHMAGSSGRAVWSWFPLKIAGGRAMLRSARAIPSVRRGVLRSGEPKRSRLFGRAISVSILSDSGALNSQRCNHCLVFAFSRLQSWRATKMPTSIPITIYLNHKPIVVASIPEAAKALQQPWPFMDKPSRLEAIRMIEECLAGHCTQQAAFAALKAAASEQGFSSRSRQA</sequence>
<evidence type="ECO:0000313" key="2">
    <source>
        <dbReference type="Proteomes" id="UP001153050"/>
    </source>
</evidence>
<evidence type="ECO:0008006" key="3">
    <source>
        <dbReference type="Google" id="ProtNLM"/>
    </source>
</evidence>
<evidence type="ECO:0000313" key="1">
    <source>
        <dbReference type="EMBL" id="CAH2403576.1"/>
    </source>
</evidence>